<proteinExistence type="predicted"/>
<evidence type="ECO:0000313" key="2">
    <source>
        <dbReference type="Proteomes" id="UP001066276"/>
    </source>
</evidence>
<dbReference type="EMBL" id="JANPWB010000012">
    <property type="protein sequence ID" value="KAJ1113633.1"/>
    <property type="molecule type" value="Genomic_DNA"/>
</dbReference>
<sequence length="133" mass="15097">MKRTHQPALCLNSRRRTPNGTYIKTSVALRKDSPDRRCRACQDCGGSGQIFSRAIPHVPGLAKSSQHGSAQRAFYHLRLGQMNTLRGRRNRMPLKLAGSRETRTSGNMATSNLLKVRKPKNRSYYIFPRNRAM</sequence>
<evidence type="ECO:0000313" key="1">
    <source>
        <dbReference type="EMBL" id="KAJ1113633.1"/>
    </source>
</evidence>
<reference evidence="1" key="1">
    <citation type="journal article" date="2022" name="bioRxiv">
        <title>Sequencing and chromosome-scale assembly of the giantPleurodeles waltlgenome.</title>
        <authorList>
            <person name="Brown T."/>
            <person name="Elewa A."/>
            <person name="Iarovenko S."/>
            <person name="Subramanian E."/>
            <person name="Araus A.J."/>
            <person name="Petzold A."/>
            <person name="Susuki M."/>
            <person name="Suzuki K.-i.T."/>
            <person name="Hayashi T."/>
            <person name="Toyoda A."/>
            <person name="Oliveira C."/>
            <person name="Osipova E."/>
            <person name="Leigh N.D."/>
            <person name="Simon A."/>
            <person name="Yun M.H."/>
        </authorList>
    </citation>
    <scope>NUCLEOTIDE SEQUENCE</scope>
    <source>
        <strain evidence="1">20211129_DDA</strain>
        <tissue evidence="1">Liver</tissue>
    </source>
</reference>
<protein>
    <submittedName>
        <fullName evidence="1">Uncharacterized protein</fullName>
    </submittedName>
</protein>
<dbReference type="AlphaFoldDB" id="A0AAV7NC16"/>
<keyword evidence="2" id="KW-1185">Reference proteome</keyword>
<gene>
    <name evidence="1" type="ORF">NDU88_001875</name>
</gene>
<organism evidence="1 2">
    <name type="scientific">Pleurodeles waltl</name>
    <name type="common">Iberian ribbed newt</name>
    <dbReference type="NCBI Taxonomy" id="8319"/>
    <lineage>
        <taxon>Eukaryota</taxon>
        <taxon>Metazoa</taxon>
        <taxon>Chordata</taxon>
        <taxon>Craniata</taxon>
        <taxon>Vertebrata</taxon>
        <taxon>Euteleostomi</taxon>
        <taxon>Amphibia</taxon>
        <taxon>Batrachia</taxon>
        <taxon>Caudata</taxon>
        <taxon>Salamandroidea</taxon>
        <taxon>Salamandridae</taxon>
        <taxon>Pleurodelinae</taxon>
        <taxon>Pleurodeles</taxon>
    </lineage>
</organism>
<name>A0AAV7NC16_PLEWA</name>
<dbReference type="Proteomes" id="UP001066276">
    <property type="component" value="Chromosome 8"/>
</dbReference>
<accession>A0AAV7NC16</accession>
<comment type="caution">
    <text evidence="1">The sequence shown here is derived from an EMBL/GenBank/DDBJ whole genome shotgun (WGS) entry which is preliminary data.</text>
</comment>